<sequence>MIAFDDLMPGQVVVLGPTGASRDEVLAFARAYDPQPFHLSDEAASQTYFGRLSASGWHTGALMLDLLINNPDWPLACRGCHEIRDLRWRAPVYPDDRLSARVTVIDCDVPEAQGAGRVTLDLLLSNQDDATVAQMTAVLAVARRI</sequence>
<evidence type="ECO:0000313" key="3">
    <source>
        <dbReference type="Proteomes" id="UP000028302"/>
    </source>
</evidence>
<reference evidence="2 3" key="1">
    <citation type="submission" date="2013-03" db="EMBL/GenBank/DDBJ databases">
        <title>Salinisphaera hydrothermalis C41B8 Genome Sequencing.</title>
        <authorList>
            <person name="Li C."/>
            <person name="Lai Q."/>
            <person name="Shao Z."/>
        </authorList>
    </citation>
    <scope>NUCLEOTIDE SEQUENCE [LARGE SCALE GENOMIC DNA]</scope>
    <source>
        <strain evidence="2 3">C41B8</strain>
    </source>
</reference>
<comment type="caution">
    <text evidence="2">The sequence shown here is derived from an EMBL/GenBank/DDBJ whole genome shotgun (WGS) entry which is preliminary data.</text>
</comment>
<evidence type="ECO:0000259" key="1">
    <source>
        <dbReference type="Pfam" id="PF01575"/>
    </source>
</evidence>
<dbReference type="STRING" id="1304275.C41B8_09456"/>
<dbReference type="InterPro" id="IPR029069">
    <property type="entry name" value="HotDog_dom_sf"/>
</dbReference>
<dbReference type="PATRIC" id="fig|1304275.5.peg.1926"/>
<dbReference type="InterPro" id="IPR052342">
    <property type="entry name" value="MCH/BMMD"/>
</dbReference>
<dbReference type="PANTHER" id="PTHR43664">
    <property type="entry name" value="MONOAMINE OXIDASE-RELATED"/>
    <property type="match status" value="1"/>
</dbReference>
<name>A0A084ILL0_SALHC</name>
<feature type="domain" description="MaoC-like" evidence="1">
    <location>
        <begin position="21"/>
        <end position="119"/>
    </location>
</feature>
<dbReference type="eggNOG" id="COG2030">
    <property type="taxonomic scope" value="Bacteria"/>
</dbReference>
<dbReference type="PANTHER" id="PTHR43664:SF1">
    <property type="entry name" value="BETA-METHYLMALYL-COA DEHYDRATASE"/>
    <property type="match status" value="1"/>
</dbReference>
<dbReference type="OrthoDB" id="5298629at2"/>
<dbReference type="SUPFAM" id="SSF54637">
    <property type="entry name" value="Thioesterase/thiol ester dehydrase-isomerase"/>
    <property type="match status" value="1"/>
</dbReference>
<organism evidence="2 3">
    <name type="scientific">Salinisphaera hydrothermalis (strain C41B8)</name>
    <dbReference type="NCBI Taxonomy" id="1304275"/>
    <lineage>
        <taxon>Bacteria</taxon>
        <taxon>Pseudomonadati</taxon>
        <taxon>Pseudomonadota</taxon>
        <taxon>Gammaproteobacteria</taxon>
        <taxon>Salinisphaerales</taxon>
        <taxon>Salinisphaeraceae</taxon>
        <taxon>Salinisphaera</taxon>
    </lineage>
</organism>
<dbReference type="Proteomes" id="UP000028302">
    <property type="component" value="Unassembled WGS sequence"/>
</dbReference>
<dbReference type="InterPro" id="IPR002539">
    <property type="entry name" value="MaoC-like_dom"/>
</dbReference>
<accession>A0A084ILL0</accession>
<gene>
    <name evidence="2" type="ORF">C41B8_09456</name>
</gene>
<evidence type="ECO:0000313" key="2">
    <source>
        <dbReference type="EMBL" id="KEZ77594.1"/>
    </source>
</evidence>
<dbReference type="Pfam" id="PF01575">
    <property type="entry name" value="MaoC_dehydratas"/>
    <property type="match status" value="1"/>
</dbReference>
<keyword evidence="3" id="KW-1185">Reference proteome</keyword>
<dbReference type="AlphaFoldDB" id="A0A084ILL0"/>
<proteinExistence type="predicted"/>
<protein>
    <submittedName>
        <fullName evidence="2">MaoC domain-containing protein dehydratase</fullName>
    </submittedName>
</protein>
<dbReference type="EMBL" id="APNK01000011">
    <property type="protein sequence ID" value="KEZ77594.1"/>
    <property type="molecule type" value="Genomic_DNA"/>
</dbReference>
<dbReference type="Gene3D" id="3.10.129.10">
    <property type="entry name" value="Hotdog Thioesterase"/>
    <property type="match status" value="1"/>
</dbReference>
<dbReference type="RefSeq" id="WP_051883337.1">
    <property type="nucleotide sequence ID" value="NZ_APNK01000011.1"/>
</dbReference>